<dbReference type="SUPFAM" id="SSF52540">
    <property type="entry name" value="P-loop containing nucleoside triphosphate hydrolases"/>
    <property type="match status" value="1"/>
</dbReference>
<dbReference type="InterPro" id="IPR009000">
    <property type="entry name" value="Transl_B-barrel_sf"/>
</dbReference>
<dbReference type="PATRIC" id="fig|1392998.3.peg.205"/>
<feature type="domain" description="Translation elongation factor EFTu-like" evidence="1">
    <location>
        <begin position="183"/>
        <end position="248"/>
    </location>
</feature>
<gene>
    <name evidence="2" type="ORF">ANME2D_00598</name>
</gene>
<protein>
    <submittedName>
        <fullName evidence="2">Selenocysteine-specific translation elongation factor</fullName>
    </submittedName>
</protein>
<dbReference type="GO" id="GO:0003746">
    <property type="term" value="F:translation elongation factor activity"/>
    <property type="evidence" value="ECO:0007669"/>
    <property type="project" value="UniProtKB-KW"/>
</dbReference>
<keyword evidence="3" id="KW-1185">Reference proteome</keyword>
<comment type="caution">
    <text evidence="2">The sequence shown here is derived from an EMBL/GenBank/DDBJ whole genome shotgun (WGS) entry which is preliminary data.</text>
</comment>
<dbReference type="GO" id="GO:0005525">
    <property type="term" value="F:GTP binding"/>
    <property type="evidence" value="ECO:0007669"/>
    <property type="project" value="InterPro"/>
</dbReference>
<dbReference type="OrthoDB" id="30874at2157"/>
<dbReference type="PANTHER" id="PTHR43721">
    <property type="entry name" value="ELONGATION FACTOR TU-RELATED"/>
    <property type="match status" value="1"/>
</dbReference>
<evidence type="ECO:0000259" key="1">
    <source>
        <dbReference type="Pfam" id="PF03144"/>
    </source>
</evidence>
<dbReference type="SUPFAM" id="SSF50447">
    <property type="entry name" value="Translation proteins"/>
    <property type="match status" value="1"/>
</dbReference>
<dbReference type="InterPro" id="IPR027417">
    <property type="entry name" value="P-loop_NTPase"/>
</dbReference>
<dbReference type="Proteomes" id="UP000027153">
    <property type="component" value="Unassembled WGS sequence"/>
</dbReference>
<dbReference type="PANTHER" id="PTHR43721:SF11">
    <property type="entry name" value="SELENOCYSTEINE-SPECIFIC ELONGATION FACTOR"/>
    <property type="match status" value="1"/>
</dbReference>
<dbReference type="AlphaFoldDB" id="A0A062VAK7"/>
<keyword evidence="2" id="KW-0251">Elongation factor</keyword>
<accession>A0A062VAK7</accession>
<dbReference type="EMBL" id="JMIY01000001">
    <property type="protein sequence ID" value="KCZ73528.1"/>
    <property type="molecule type" value="Genomic_DNA"/>
</dbReference>
<reference evidence="2 3" key="1">
    <citation type="journal article" date="2013" name="Nature">
        <title>Anaerobic oxidation of methane coupled to nitrate reduction in a novel archaeal lineage.</title>
        <authorList>
            <person name="Haroon M.F."/>
            <person name="Hu S."/>
            <person name="Shi Y."/>
            <person name="Imelfort M."/>
            <person name="Keller J."/>
            <person name="Hugenholtz P."/>
            <person name="Yuan Z."/>
            <person name="Tyson G.W."/>
        </authorList>
    </citation>
    <scope>NUCLEOTIDE SEQUENCE [LARGE SCALE GENOMIC DNA]</scope>
    <source>
        <strain evidence="2 3">ANME-2d</strain>
    </source>
</reference>
<proteinExistence type="predicted"/>
<dbReference type="GO" id="GO:0001514">
    <property type="term" value="P:selenocysteine incorporation"/>
    <property type="evidence" value="ECO:0007669"/>
    <property type="project" value="TreeGrafter"/>
</dbReference>
<dbReference type="InterPro" id="IPR050055">
    <property type="entry name" value="EF-Tu_GTPase"/>
</dbReference>
<dbReference type="Pfam" id="PF03144">
    <property type="entry name" value="GTP_EFTU_D2"/>
    <property type="match status" value="1"/>
</dbReference>
<dbReference type="CDD" id="cd03696">
    <property type="entry name" value="SelB_II"/>
    <property type="match status" value="1"/>
</dbReference>
<dbReference type="Gene3D" id="2.40.30.10">
    <property type="entry name" value="Translation factors"/>
    <property type="match status" value="2"/>
</dbReference>
<organism evidence="2 3">
    <name type="scientific">Candidatus Methanoperedens nitratireducens</name>
    <dbReference type="NCBI Taxonomy" id="1392998"/>
    <lineage>
        <taxon>Archaea</taxon>
        <taxon>Methanobacteriati</taxon>
        <taxon>Methanobacteriota</taxon>
        <taxon>Stenosarchaea group</taxon>
        <taxon>Methanomicrobia</taxon>
        <taxon>Methanosarcinales</taxon>
        <taxon>ANME-2 cluster</taxon>
        <taxon>Candidatus Methanoperedentaceae</taxon>
        <taxon>Candidatus Methanoperedens</taxon>
    </lineage>
</organism>
<dbReference type="InterPro" id="IPR004161">
    <property type="entry name" value="EFTu-like_2"/>
</dbReference>
<dbReference type="CDD" id="cd04094">
    <property type="entry name" value="eSelB_III"/>
    <property type="match status" value="1"/>
</dbReference>
<dbReference type="Gene3D" id="3.40.50.300">
    <property type="entry name" value="P-loop containing nucleotide triphosphate hydrolases"/>
    <property type="match status" value="1"/>
</dbReference>
<evidence type="ECO:0000313" key="2">
    <source>
        <dbReference type="EMBL" id="KCZ73528.1"/>
    </source>
</evidence>
<evidence type="ECO:0000313" key="3">
    <source>
        <dbReference type="Proteomes" id="UP000027153"/>
    </source>
</evidence>
<sequence length="346" mass="37143">MANVSIIGSEKSGRTSLAEKLGKKGTESDITLYNFVKGNNIYSFVDANGYPESLKPLTNAIDLCDIALVCVPSSGLNAQVGECIVALDLLASKRGLFVITMSDRSNPMAISELSEKIKAITKGTSLERWESIAVSTTTFEGIDTLKERIFALGEEARSDNSAREELPPRVVVDHFFNVTGIGCVVLGIVAQGTIKVHDNLTVFPIGRPAQIRSIQSNDVDMKTAPAGTRVGLALRGVQSKEFDRGYIISQKEEVASKFNLKCRLTKFTQGLGVGDAVHLFAGLQSIPATIGGISIDGKDITQAPAGSECNVVLTTQKEIAYSKNDRFLIARLNNPKQRFVAGCTAV</sequence>
<dbReference type="RefSeq" id="WP_048089028.1">
    <property type="nucleotide sequence ID" value="NZ_JMIY01000001.1"/>
</dbReference>
<name>A0A062VAK7_9EURY</name>
<keyword evidence="2" id="KW-0648">Protein biosynthesis</keyword>